<accession>A0A7G8BIQ6</accession>
<dbReference type="InterPro" id="IPR023155">
    <property type="entry name" value="Cyt_c-552/4"/>
</dbReference>
<feature type="domain" description="Cytochrome c-552/4" evidence="4">
    <location>
        <begin position="38"/>
        <end position="60"/>
    </location>
</feature>
<gene>
    <name evidence="5" type="ORF">H7849_26230</name>
</gene>
<dbReference type="InterPro" id="IPR036280">
    <property type="entry name" value="Multihaem_cyt_sf"/>
</dbReference>
<dbReference type="RefSeq" id="WP_186743381.1">
    <property type="nucleotide sequence ID" value="NZ_CP060394.1"/>
</dbReference>
<name>A0A7G8BIQ6_9BACT</name>
<reference evidence="5 6" key="1">
    <citation type="submission" date="2020-08" db="EMBL/GenBank/DDBJ databases">
        <title>Edaphobacter telluris sp. nov. and Acidobacterium dinghuensis sp. nov., two acidobacteria isolated from forest soil.</title>
        <authorList>
            <person name="Fu J."/>
            <person name="Qiu L."/>
        </authorList>
    </citation>
    <scope>NUCLEOTIDE SEQUENCE [LARGE SCALE GENOMIC DNA]</scope>
    <source>
        <strain evidence="5">4Y35</strain>
    </source>
</reference>
<dbReference type="PANTHER" id="PTHR35038:SF8">
    <property type="entry name" value="C-TYPE POLYHEME CYTOCHROME OMCC"/>
    <property type="match status" value="1"/>
</dbReference>
<evidence type="ECO:0000256" key="2">
    <source>
        <dbReference type="SAM" id="SignalP"/>
    </source>
</evidence>
<protein>
    <submittedName>
        <fullName evidence="5">Cytochrome C</fullName>
    </submittedName>
</protein>
<dbReference type="Pfam" id="PF13435">
    <property type="entry name" value="Cytochrome_C554"/>
    <property type="match status" value="2"/>
</dbReference>
<keyword evidence="6" id="KW-1185">Reference proteome</keyword>
<proteinExistence type="predicted"/>
<dbReference type="SUPFAM" id="SSF48695">
    <property type="entry name" value="Multiheme cytochromes"/>
    <property type="match status" value="1"/>
</dbReference>
<evidence type="ECO:0000259" key="4">
    <source>
        <dbReference type="Pfam" id="PF13435"/>
    </source>
</evidence>
<dbReference type="InterPro" id="IPR010177">
    <property type="entry name" value="Paired_CXXCH_1"/>
</dbReference>
<feature type="chain" id="PRO_5028892902" evidence="2">
    <location>
        <begin position="26"/>
        <end position="405"/>
    </location>
</feature>
<feature type="domain" description="Doubled CXXCH motif" evidence="3">
    <location>
        <begin position="282"/>
        <end position="313"/>
    </location>
</feature>
<dbReference type="PANTHER" id="PTHR35038">
    <property type="entry name" value="DISSIMILATORY SULFITE REDUCTASE SIRA"/>
    <property type="match status" value="1"/>
</dbReference>
<dbReference type="KEGG" id="adin:H7849_26230"/>
<evidence type="ECO:0000256" key="1">
    <source>
        <dbReference type="ARBA" id="ARBA00022729"/>
    </source>
</evidence>
<dbReference type="InterPro" id="IPR051829">
    <property type="entry name" value="Multiheme_Cytochr_ET"/>
</dbReference>
<evidence type="ECO:0000313" key="5">
    <source>
        <dbReference type="EMBL" id="QNI32426.1"/>
    </source>
</evidence>
<dbReference type="Proteomes" id="UP000515312">
    <property type="component" value="Chromosome"/>
</dbReference>
<feature type="signal peptide" evidence="2">
    <location>
        <begin position="1"/>
        <end position="25"/>
    </location>
</feature>
<dbReference type="NCBIfam" id="TIGR01905">
    <property type="entry name" value="paired_CXXCH_1"/>
    <property type="match status" value="1"/>
</dbReference>
<dbReference type="EMBL" id="CP060394">
    <property type="protein sequence ID" value="QNI32426.1"/>
    <property type="molecule type" value="Genomic_DNA"/>
</dbReference>
<dbReference type="Gene3D" id="1.10.1130.10">
    <property type="entry name" value="Flavocytochrome C3, Chain A"/>
    <property type="match status" value="3"/>
</dbReference>
<dbReference type="AlphaFoldDB" id="A0A7G8BIQ6"/>
<evidence type="ECO:0000313" key="6">
    <source>
        <dbReference type="Proteomes" id="UP000515312"/>
    </source>
</evidence>
<dbReference type="Pfam" id="PF09699">
    <property type="entry name" value="Paired_CXXCH_1"/>
    <property type="match status" value="1"/>
</dbReference>
<evidence type="ECO:0000259" key="3">
    <source>
        <dbReference type="Pfam" id="PF09699"/>
    </source>
</evidence>
<organism evidence="5 6">
    <name type="scientific">Alloacidobacterium dinghuense</name>
    <dbReference type="NCBI Taxonomy" id="2763107"/>
    <lineage>
        <taxon>Bacteria</taxon>
        <taxon>Pseudomonadati</taxon>
        <taxon>Acidobacteriota</taxon>
        <taxon>Terriglobia</taxon>
        <taxon>Terriglobales</taxon>
        <taxon>Acidobacteriaceae</taxon>
        <taxon>Alloacidobacterium</taxon>
    </lineage>
</organism>
<sequence length="405" mass="46522">MFRSRFHSEFLLCIFLFLPLLHVSAQTSTKATFVGSEQCRKCHEQIYASWSKTRMANVVRDPAKHPEALLGDFTHPDPVRTFDLKDVAFVYGSRWKQRYFTRRGDEYYVLPAQWDIAQKKWLPFHVEKGTDWWAAYYPDSNFDRPTGPLCDGCHSVNYNIETKQVTEWNVGCEKCHGPGSDHVLHPTKDNIVNPRNLDNVRGTDVCMQCHTQGRPLQETIEGKYYDWPVGYLPGQRLSDYWRLEESKLGTQDFYYFPDGTAHKNRMQGNDFIHSNMYHRGLRCFDCHDVHSSDNPSNLIATGNELCLGCHTKENPAGLKTSVAEHTHHAETSAGSQCAACHMPKIEVTIKGQFVSSHTFNFIWPKMTEQFGIPNACNTCHKDKTPAWATEQLQHWNTISPWRAGS</sequence>
<keyword evidence="1 2" id="KW-0732">Signal</keyword>
<feature type="domain" description="Cytochrome c-552/4" evidence="4">
    <location>
        <begin position="147"/>
        <end position="177"/>
    </location>
</feature>